<dbReference type="RefSeq" id="WP_259622761.1">
    <property type="nucleotide sequence ID" value="NZ_JANYMP010000004.1"/>
</dbReference>
<comment type="caution">
    <text evidence="2">The sequence shown here is derived from an EMBL/GenBank/DDBJ whole genome shotgun (WGS) entry which is preliminary data.</text>
</comment>
<dbReference type="Pfam" id="PF12079">
    <property type="entry name" value="DUF3558"/>
    <property type="match status" value="1"/>
</dbReference>
<organism evidence="2 3">
    <name type="scientific">Umezawaea endophytica</name>
    <dbReference type="NCBI Taxonomy" id="1654476"/>
    <lineage>
        <taxon>Bacteria</taxon>
        <taxon>Bacillati</taxon>
        <taxon>Actinomycetota</taxon>
        <taxon>Actinomycetes</taxon>
        <taxon>Pseudonocardiales</taxon>
        <taxon>Pseudonocardiaceae</taxon>
        <taxon>Umezawaea</taxon>
    </lineage>
</organism>
<accession>A0A9X2VJH7</accession>
<evidence type="ECO:0000256" key="1">
    <source>
        <dbReference type="SAM" id="SignalP"/>
    </source>
</evidence>
<feature type="signal peptide" evidence="1">
    <location>
        <begin position="1"/>
        <end position="25"/>
    </location>
</feature>
<evidence type="ECO:0000313" key="3">
    <source>
        <dbReference type="Proteomes" id="UP001141259"/>
    </source>
</evidence>
<feature type="chain" id="PRO_5040792423" evidence="1">
    <location>
        <begin position="26"/>
        <end position="184"/>
    </location>
</feature>
<reference evidence="2" key="1">
    <citation type="submission" date="2022-08" db="EMBL/GenBank/DDBJ databases">
        <authorList>
            <person name="Tistechok S."/>
            <person name="Samborskyy M."/>
            <person name="Roman I."/>
        </authorList>
    </citation>
    <scope>NUCLEOTIDE SEQUENCE</scope>
    <source>
        <strain evidence="2">DSM 103496</strain>
    </source>
</reference>
<sequence length="184" mass="18781">MKFANLAIIVTAAGALSACTSASTAAPKGDVPKLEVPPLSLAKFTGKPCRVFGVDQLDSLGISGPGTPDPEQFAGRCRWSDGSSKATTIGISLFGESQGLARVYAAKGAFPYFRPTEVAAYPAVDRDTGEGTTGTCATVVGIADEAAFEIQVDVDDETSADYATPCAVSKQVAEIALNNIKGGG</sequence>
<protein>
    <submittedName>
        <fullName evidence="2">DUF3558 domain-containing protein</fullName>
    </submittedName>
</protein>
<dbReference type="InterPro" id="IPR024520">
    <property type="entry name" value="DUF3558"/>
</dbReference>
<dbReference type="Proteomes" id="UP001141259">
    <property type="component" value="Unassembled WGS sequence"/>
</dbReference>
<dbReference type="EMBL" id="JANYMP010000004">
    <property type="protein sequence ID" value="MCS7477249.1"/>
    <property type="molecule type" value="Genomic_DNA"/>
</dbReference>
<name>A0A9X2VJH7_9PSEU</name>
<dbReference type="PROSITE" id="PS51257">
    <property type="entry name" value="PROKAR_LIPOPROTEIN"/>
    <property type="match status" value="1"/>
</dbReference>
<keyword evidence="3" id="KW-1185">Reference proteome</keyword>
<gene>
    <name evidence="2" type="ORF">NZH93_10330</name>
</gene>
<proteinExistence type="predicted"/>
<evidence type="ECO:0000313" key="2">
    <source>
        <dbReference type="EMBL" id="MCS7477249.1"/>
    </source>
</evidence>
<dbReference type="AlphaFoldDB" id="A0A9X2VJH7"/>
<keyword evidence="1" id="KW-0732">Signal</keyword>